<feature type="compositionally biased region" description="Basic residues" evidence="3">
    <location>
        <begin position="280"/>
        <end position="290"/>
    </location>
</feature>
<name>A0ABC8WBR1_9POAL</name>
<dbReference type="Pfam" id="PF00179">
    <property type="entry name" value="UQ_con"/>
    <property type="match status" value="1"/>
</dbReference>
<evidence type="ECO:0000259" key="4">
    <source>
        <dbReference type="PROSITE" id="PS50127"/>
    </source>
</evidence>
<dbReference type="Pfam" id="PF23046">
    <property type="entry name" value="tSH3-B_UBE2O"/>
    <property type="match status" value="1"/>
</dbReference>
<dbReference type="Pfam" id="PF23044">
    <property type="entry name" value="SH3-C_UBE2O"/>
    <property type="match status" value="1"/>
</dbReference>
<evidence type="ECO:0000313" key="6">
    <source>
        <dbReference type="Proteomes" id="UP001497457"/>
    </source>
</evidence>
<dbReference type="PANTHER" id="PTHR46116">
    <property type="entry name" value="(E3-INDEPENDENT) E2 UBIQUITIN-CONJUGATING ENZYME"/>
    <property type="match status" value="1"/>
</dbReference>
<evidence type="ECO:0000256" key="3">
    <source>
        <dbReference type="SAM" id="MobiDB-lite"/>
    </source>
</evidence>
<dbReference type="InterPro" id="IPR057733">
    <property type="entry name" value="UBE2O-like_SH3-B"/>
</dbReference>
<dbReference type="InterPro" id="IPR057735">
    <property type="entry name" value="UBE2O-like_tSH3-B"/>
</dbReference>
<protein>
    <recommendedName>
        <fullName evidence="4">UBC core domain-containing protein</fullName>
    </recommendedName>
</protein>
<proteinExistence type="predicted"/>
<reference evidence="6" key="1">
    <citation type="submission" date="2024-06" db="EMBL/GenBank/DDBJ databases">
        <authorList>
            <person name="Ryan C."/>
        </authorList>
    </citation>
    <scope>NUCLEOTIDE SEQUENCE [LARGE SCALE GENOMIC DNA]</scope>
</reference>
<accession>A0ABC8WBR1</accession>
<feature type="compositionally biased region" description="Acidic residues" evidence="3">
    <location>
        <begin position="492"/>
        <end position="502"/>
    </location>
</feature>
<feature type="domain" description="UBC core" evidence="4">
    <location>
        <begin position="627"/>
        <end position="790"/>
    </location>
</feature>
<dbReference type="EMBL" id="OZ075122">
    <property type="protein sequence ID" value="CAL4906456.1"/>
    <property type="molecule type" value="Genomic_DNA"/>
</dbReference>
<organism evidence="5 6">
    <name type="scientific">Urochloa decumbens</name>
    <dbReference type="NCBI Taxonomy" id="240449"/>
    <lineage>
        <taxon>Eukaryota</taxon>
        <taxon>Viridiplantae</taxon>
        <taxon>Streptophyta</taxon>
        <taxon>Embryophyta</taxon>
        <taxon>Tracheophyta</taxon>
        <taxon>Spermatophyta</taxon>
        <taxon>Magnoliopsida</taxon>
        <taxon>Liliopsida</taxon>
        <taxon>Poales</taxon>
        <taxon>Poaceae</taxon>
        <taxon>PACMAD clade</taxon>
        <taxon>Panicoideae</taxon>
        <taxon>Panicodae</taxon>
        <taxon>Paniceae</taxon>
        <taxon>Melinidinae</taxon>
        <taxon>Urochloa</taxon>
    </lineage>
</organism>
<dbReference type="InterPro" id="IPR000608">
    <property type="entry name" value="UBC"/>
</dbReference>
<dbReference type="InterPro" id="IPR016135">
    <property type="entry name" value="UBQ-conjugating_enzyme/RWD"/>
</dbReference>
<dbReference type="Gene3D" id="3.10.110.10">
    <property type="entry name" value="Ubiquitin Conjugating Enzyme"/>
    <property type="match status" value="1"/>
</dbReference>
<sequence>MMHDATGQPIFWYDLVAFQTSGSTHDRGLALKALPGNKLSVLRVDGTEVAKKPCDLTVVDRTFMCTGMAVTSRSDPSRQPGVITGVTTALDLVRLDGGGSADEPTVVATGVSPAEVRLVRELVVGDYVVSGPWLGRVLEVSVDVDVLFDGGSAVCRVTDAGAKQLRVVDRGNWSSHTHDFYPGDRVAGDASVFKASRWLKGHWKPSRSEGTVAKVDMGGVLVYWVASLHAAVSATASAPPPAYQPNPRKLTFFCSGDATLLWYWCVADRCFFRRTPTPPLKKKHRRHRTMRMGVKQRTPRLDSEFERPMVVADTHTTVDVLWQDGTRQKGVPSASLQRILVRNEQDFFPGQHVVGKTTPSLADDANVGGPRVGVIKSLSYKDQTVCVSWKNTATPGEVVDTAVSTYDLARSPEHNFFYGDIVVRLQPRTPSAMEGGTNDLSWVGHIVDLCDARYLEVKWGDGTTSQVLLHEIAFVKRQNADDILKELGDWVRDDEDEDDDDAFDKAQEDMPPSTMDNNTGGDYNSDGPVEAMKRKVGSIIQSVIRRASEMLGQGMRYHLVSGSAASASTTEPATTENIYVKAAPKAGQSDSTGGDVLFHFQHFDIVQSPQDHHYLNSKEQGGGGGSKWLKRVHKEWKILETSLPDTIFVRAFEDRMDLLRAVMVGASGTPYHDGLFFFDLHLPASYPATPPLVKYHAFGLRANPNLYPSGTVCLSLLNTFGGKGAELWSPEASSVLQVVVSIQGLVFTAQPYYNEAGYAAQVGTPEGRRNELPYCENSYLVNLHTMLHLIRRPPASFEEFIKDHFKRRGRYVLKACEAYLQQGCPVGTLDGDAFATEVSRERSCSVGFRLALTNIVPQLVEAFARIGGQMGNEVDQK</sequence>
<dbReference type="SMART" id="SM00212">
    <property type="entry name" value="UBCc"/>
    <property type="match status" value="1"/>
</dbReference>
<dbReference type="PANTHER" id="PTHR46116:SF32">
    <property type="entry name" value="OS05G0153132 PROTEIN"/>
    <property type="match status" value="1"/>
</dbReference>
<keyword evidence="6" id="KW-1185">Reference proteome</keyword>
<evidence type="ECO:0000256" key="2">
    <source>
        <dbReference type="ARBA" id="ARBA00022786"/>
    </source>
</evidence>
<feature type="region of interest" description="Disordered" evidence="3">
    <location>
        <begin position="279"/>
        <end position="298"/>
    </location>
</feature>
<dbReference type="PROSITE" id="PS50127">
    <property type="entry name" value="UBC_2"/>
    <property type="match status" value="1"/>
</dbReference>
<dbReference type="AlphaFoldDB" id="A0ABC8WBR1"/>
<dbReference type="InterPro" id="IPR057734">
    <property type="entry name" value="UBE2O-like_SH3-C"/>
</dbReference>
<dbReference type="Proteomes" id="UP001497457">
    <property type="component" value="Chromosome 12b"/>
</dbReference>
<dbReference type="Pfam" id="PF23043">
    <property type="entry name" value="SH3-B_UBE2O"/>
    <property type="match status" value="1"/>
</dbReference>
<dbReference type="CDD" id="cd23837">
    <property type="entry name" value="UBCc_UBE2O"/>
    <property type="match status" value="1"/>
</dbReference>
<gene>
    <name evidence="5" type="ORF">URODEC1_LOCUS12129</name>
</gene>
<feature type="region of interest" description="Disordered" evidence="3">
    <location>
        <begin position="491"/>
        <end position="522"/>
    </location>
</feature>
<keyword evidence="1" id="KW-0808">Transferase</keyword>
<evidence type="ECO:0000313" key="5">
    <source>
        <dbReference type="EMBL" id="CAL4906456.1"/>
    </source>
</evidence>
<dbReference type="GO" id="GO:0016740">
    <property type="term" value="F:transferase activity"/>
    <property type="evidence" value="ECO:0007669"/>
    <property type="project" value="UniProtKB-KW"/>
</dbReference>
<dbReference type="SUPFAM" id="SSF54495">
    <property type="entry name" value="UBC-like"/>
    <property type="match status" value="1"/>
</dbReference>
<reference evidence="5 6" key="2">
    <citation type="submission" date="2024-10" db="EMBL/GenBank/DDBJ databases">
        <authorList>
            <person name="Ryan C."/>
        </authorList>
    </citation>
    <scope>NUCLEOTIDE SEQUENCE [LARGE SCALE GENOMIC DNA]</scope>
</reference>
<evidence type="ECO:0000256" key="1">
    <source>
        <dbReference type="ARBA" id="ARBA00022679"/>
    </source>
</evidence>
<keyword evidence="2" id="KW-0833">Ubl conjugation pathway</keyword>